<dbReference type="Pfam" id="PF12833">
    <property type="entry name" value="HTH_18"/>
    <property type="match status" value="1"/>
</dbReference>
<dbReference type="SMART" id="SM00342">
    <property type="entry name" value="HTH_ARAC"/>
    <property type="match status" value="1"/>
</dbReference>
<accession>A0A1H0JP25</accession>
<protein>
    <submittedName>
        <fullName evidence="7">AraC-type DNA-binding protein</fullName>
    </submittedName>
</protein>
<keyword evidence="2 7" id="KW-0238">DNA-binding</keyword>
<dbReference type="EMBL" id="FNIJ01000011">
    <property type="protein sequence ID" value="SDO45101.1"/>
    <property type="molecule type" value="Genomic_DNA"/>
</dbReference>
<dbReference type="Pfam" id="PF14525">
    <property type="entry name" value="AraC_binding_2"/>
    <property type="match status" value="1"/>
</dbReference>
<feature type="domain" description="HTH araC/xylS-type" evidence="6">
    <location>
        <begin position="224"/>
        <end position="325"/>
    </location>
</feature>
<evidence type="ECO:0000256" key="5">
    <source>
        <dbReference type="ARBA" id="ARBA00037345"/>
    </source>
</evidence>
<keyword evidence="3" id="KW-0010">Activator</keyword>
<dbReference type="GO" id="GO:0043565">
    <property type="term" value="F:sequence-specific DNA binding"/>
    <property type="evidence" value="ECO:0007669"/>
    <property type="project" value="InterPro"/>
</dbReference>
<dbReference type="Proteomes" id="UP000242957">
    <property type="component" value="Unassembled WGS sequence"/>
</dbReference>
<dbReference type="PANTHER" id="PTHR46796:SF6">
    <property type="entry name" value="ARAC SUBFAMILY"/>
    <property type="match status" value="1"/>
</dbReference>
<dbReference type="OrthoDB" id="9816461at2"/>
<evidence type="ECO:0000256" key="1">
    <source>
        <dbReference type="ARBA" id="ARBA00023015"/>
    </source>
</evidence>
<evidence type="ECO:0000256" key="2">
    <source>
        <dbReference type="ARBA" id="ARBA00023125"/>
    </source>
</evidence>
<comment type="function">
    <text evidence="5">Regulatory protein of the TOL plasmid xyl operons. XylS activates the xylXYZLTEGFJQKIH operon required for the degradation of toluene, m-xylene and p-xylene.</text>
</comment>
<dbReference type="RefSeq" id="WP_084311205.1">
    <property type="nucleotide sequence ID" value="NZ_FNIJ01000011.1"/>
</dbReference>
<evidence type="ECO:0000313" key="7">
    <source>
        <dbReference type="EMBL" id="SDO45101.1"/>
    </source>
</evidence>
<evidence type="ECO:0000256" key="3">
    <source>
        <dbReference type="ARBA" id="ARBA00023159"/>
    </source>
</evidence>
<dbReference type="PROSITE" id="PS01124">
    <property type="entry name" value="HTH_ARAC_FAMILY_2"/>
    <property type="match status" value="1"/>
</dbReference>
<dbReference type="STRING" id="198616.SAMN05216193_111143"/>
<gene>
    <name evidence="7" type="ORF">SAMN05216193_111143</name>
</gene>
<dbReference type="InterPro" id="IPR009057">
    <property type="entry name" value="Homeodomain-like_sf"/>
</dbReference>
<dbReference type="InterPro" id="IPR050204">
    <property type="entry name" value="AraC_XylS_family_regulators"/>
</dbReference>
<name>A0A1H0JP25_9PSED</name>
<evidence type="ECO:0000259" key="6">
    <source>
        <dbReference type="PROSITE" id="PS01124"/>
    </source>
</evidence>
<dbReference type="AlphaFoldDB" id="A0A1H0JP25"/>
<dbReference type="InterPro" id="IPR035418">
    <property type="entry name" value="AraC-bd_2"/>
</dbReference>
<dbReference type="InterPro" id="IPR018060">
    <property type="entry name" value="HTH_AraC"/>
</dbReference>
<reference evidence="8" key="1">
    <citation type="submission" date="2016-10" db="EMBL/GenBank/DDBJ databases">
        <authorList>
            <person name="Varghese N."/>
            <person name="Submissions S."/>
        </authorList>
    </citation>
    <scope>NUCLEOTIDE SEQUENCE [LARGE SCALE GENOMIC DNA]</scope>
    <source>
        <strain evidence="8">JCM 21621</strain>
    </source>
</reference>
<keyword evidence="4" id="KW-0804">Transcription</keyword>
<dbReference type="PANTHER" id="PTHR46796">
    <property type="entry name" value="HTH-TYPE TRANSCRIPTIONAL ACTIVATOR RHAS-RELATED"/>
    <property type="match status" value="1"/>
</dbReference>
<evidence type="ECO:0000256" key="4">
    <source>
        <dbReference type="ARBA" id="ARBA00023163"/>
    </source>
</evidence>
<proteinExistence type="predicted"/>
<dbReference type="SUPFAM" id="SSF46689">
    <property type="entry name" value="Homeodomain-like"/>
    <property type="match status" value="1"/>
</dbReference>
<keyword evidence="8" id="KW-1185">Reference proteome</keyword>
<keyword evidence="1" id="KW-0805">Transcription regulation</keyword>
<evidence type="ECO:0000313" key="8">
    <source>
        <dbReference type="Proteomes" id="UP000242957"/>
    </source>
</evidence>
<dbReference type="GO" id="GO:0003700">
    <property type="term" value="F:DNA-binding transcription factor activity"/>
    <property type="evidence" value="ECO:0007669"/>
    <property type="project" value="InterPro"/>
</dbReference>
<dbReference type="Gene3D" id="1.10.10.60">
    <property type="entry name" value="Homeodomain-like"/>
    <property type="match status" value="1"/>
</dbReference>
<sequence>MNSSQLFTANSAEVAKGALNEAFFDDVDAWEAAVERSCAPLRISLEASRPLSARLIEQQLGVLHLSRVTSVECRCEHDRQHIVQSPDDAFLYSLQLQGEGLLAQGERSVSLRPGDGVLYDCSRPFQWAFSGHLQQLVVRLPRDLLRGRLKDPDKCTALRVSGGQGIGRLLATQLHSLLYERDAIDPETARYVSGSTLDLLSGALSELSRQLPGPASNLRAYHLNRAYACIAERIRQPELSPESIAKSLGISLRYLHQLFHGTGTTVARYIQDMRLDGCARELAALPARSHSITDLAFAWGFESSAHFSRVFRNRFQLSAREYRAQHARGR</sequence>
<organism evidence="7 8">
    <name type="scientific">Pseudomonas jinjuensis</name>
    <dbReference type="NCBI Taxonomy" id="198616"/>
    <lineage>
        <taxon>Bacteria</taxon>
        <taxon>Pseudomonadati</taxon>
        <taxon>Pseudomonadota</taxon>
        <taxon>Gammaproteobacteria</taxon>
        <taxon>Pseudomonadales</taxon>
        <taxon>Pseudomonadaceae</taxon>
        <taxon>Pseudomonas</taxon>
    </lineage>
</organism>